<accession>A0A0D2NLL8</accession>
<gene>
    <name evidence="2" type="ORF">HYPSUDRAFT_206036</name>
</gene>
<evidence type="ECO:0000313" key="3">
    <source>
        <dbReference type="Proteomes" id="UP000054270"/>
    </source>
</evidence>
<reference evidence="3" key="1">
    <citation type="submission" date="2014-04" db="EMBL/GenBank/DDBJ databases">
        <title>Evolutionary Origins and Diversification of the Mycorrhizal Mutualists.</title>
        <authorList>
            <consortium name="DOE Joint Genome Institute"/>
            <consortium name="Mycorrhizal Genomics Consortium"/>
            <person name="Kohler A."/>
            <person name="Kuo A."/>
            <person name="Nagy L.G."/>
            <person name="Floudas D."/>
            <person name="Copeland A."/>
            <person name="Barry K.W."/>
            <person name="Cichocki N."/>
            <person name="Veneault-Fourrey C."/>
            <person name="LaButti K."/>
            <person name="Lindquist E.A."/>
            <person name="Lipzen A."/>
            <person name="Lundell T."/>
            <person name="Morin E."/>
            <person name="Murat C."/>
            <person name="Riley R."/>
            <person name="Ohm R."/>
            <person name="Sun H."/>
            <person name="Tunlid A."/>
            <person name="Henrissat B."/>
            <person name="Grigoriev I.V."/>
            <person name="Hibbett D.S."/>
            <person name="Martin F."/>
        </authorList>
    </citation>
    <scope>NUCLEOTIDE SEQUENCE [LARGE SCALE GENOMIC DNA]</scope>
    <source>
        <strain evidence="3">FD-334 SS-4</strain>
    </source>
</reference>
<dbReference type="AlphaFoldDB" id="A0A0D2NLL8"/>
<name>A0A0D2NLL8_HYPSF</name>
<dbReference type="Proteomes" id="UP000054270">
    <property type="component" value="Unassembled WGS sequence"/>
</dbReference>
<evidence type="ECO:0000313" key="2">
    <source>
        <dbReference type="EMBL" id="KJA17566.1"/>
    </source>
</evidence>
<evidence type="ECO:0000256" key="1">
    <source>
        <dbReference type="SAM" id="MobiDB-lite"/>
    </source>
</evidence>
<protein>
    <submittedName>
        <fullName evidence="2">Uncharacterized protein</fullName>
    </submittedName>
</protein>
<keyword evidence="3" id="KW-1185">Reference proteome</keyword>
<sequence>MTLAPAPLFASPTWLSTHHRHDDARAGAVLRRSVPPAPMGGLQYAQSPHSINAPRRNRNLRSNSANLRESAAPPSSHQHPWAAYNTHKPTLHQRSAPEPKPPIQQRESARQPTIATMTLAPALFFAAPPH</sequence>
<organism evidence="2 3">
    <name type="scientific">Hypholoma sublateritium (strain FD-334 SS-4)</name>
    <dbReference type="NCBI Taxonomy" id="945553"/>
    <lineage>
        <taxon>Eukaryota</taxon>
        <taxon>Fungi</taxon>
        <taxon>Dikarya</taxon>
        <taxon>Basidiomycota</taxon>
        <taxon>Agaricomycotina</taxon>
        <taxon>Agaricomycetes</taxon>
        <taxon>Agaricomycetidae</taxon>
        <taxon>Agaricales</taxon>
        <taxon>Agaricineae</taxon>
        <taxon>Strophariaceae</taxon>
        <taxon>Hypholoma</taxon>
    </lineage>
</organism>
<feature type="region of interest" description="Disordered" evidence="1">
    <location>
        <begin position="21"/>
        <end position="113"/>
    </location>
</feature>
<proteinExistence type="predicted"/>
<dbReference type="EMBL" id="KN817601">
    <property type="protein sequence ID" value="KJA17566.1"/>
    <property type="molecule type" value="Genomic_DNA"/>
</dbReference>